<reference evidence="12 13" key="1">
    <citation type="submission" date="2018-11" db="EMBL/GenBank/DDBJ databases">
        <title>Genomic profiling of Staphylococcus species from a Poultry farm system in KwaZulu-Natal, South Africa.</title>
        <authorList>
            <person name="Amoako D.G."/>
            <person name="Somboro A.M."/>
            <person name="Abia A.L.K."/>
            <person name="Bester L.A."/>
            <person name="Essack S.Y."/>
        </authorList>
    </citation>
    <scope>NUCLEOTIDE SEQUENCE [LARGE SCALE GENOMIC DNA]</scope>
    <source>
        <strain evidence="12 13">SA11</strain>
    </source>
</reference>
<feature type="region of interest" description="Disordered" evidence="7">
    <location>
        <begin position="150"/>
        <end position="193"/>
    </location>
</feature>
<keyword evidence="6" id="KW-0572">Peptidoglycan-anchor</keyword>
<gene>
    <name evidence="12" type="primary">isdC</name>
    <name evidence="12" type="ORF">EIG99_02240</name>
    <name evidence="11" type="ORF">I6J05_10870</name>
</gene>
<evidence type="ECO:0000259" key="10">
    <source>
        <dbReference type="PROSITE" id="PS50978"/>
    </source>
</evidence>
<dbReference type="OrthoDB" id="2413751at2"/>
<dbReference type="GO" id="GO:0015886">
    <property type="term" value="P:heme transport"/>
    <property type="evidence" value="ECO:0007669"/>
    <property type="project" value="InterPro"/>
</dbReference>
<dbReference type="PANTHER" id="PTHR37824">
    <property type="entry name" value="IRON-REGULATED SURFACE DETERMINANT PROTEIN C"/>
    <property type="match status" value="1"/>
</dbReference>
<dbReference type="GO" id="GO:0030492">
    <property type="term" value="F:hemoglobin binding"/>
    <property type="evidence" value="ECO:0007669"/>
    <property type="project" value="InterPro"/>
</dbReference>
<dbReference type="EMBL" id="CP068073">
    <property type="protein sequence ID" value="QQS82395.1"/>
    <property type="molecule type" value="Genomic_DNA"/>
</dbReference>
<evidence type="ECO:0000313" key="13">
    <source>
        <dbReference type="Proteomes" id="UP000293854"/>
    </source>
</evidence>
<reference evidence="11 14" key="2">
    <citation type="submission" date="2021-01" db="EMBL/GenBank/DDBJ databases">
        <title>FDA dAtabase for Regulatory Grade micrObial Sequences (FDA-ARGOS): Supporting development and validation of Infectious Disease Dx tests.</title>
        <authorList>
            <person name="Sproer C."/>
            <person name="Gronow S."/>
            <person name="Severitt S."/>
            <person name="Schroder I."/>
            <person name="Tallon L."/>
            <person name="Sadzewicz L."/>
            <person name="Zhao X."/>
            <person name="Boylan J."/>
            <person name="Ott S."/>
            <person name="Bowen H."/>
            <person name="Vavikolanu K."/>
            <person name="Mehta A."/>
            <person name="Aluvathingal J."/>
            <person name="Nadendla S."/>
            <person name="Lowell S."/>
            <person name="Myers T."/>
            <person name="Yan Y."/>
            <person name="Sichtig H."/>
        </authorList>
    </citation>
    <scope>NUCLEOTIDE SEQUENCE [LARGE SCALE GENOMIC DNA]</scope>
    <source>
        <strain evidence="11 14">FDAARGOS_1148</strain>
    </source>
</reference>
<feature type="chain" id="PRO_5044548781" evidence="9">
    <location>
        <begin position="29"/>
        <end position="227"/>
    </location>
</feature>
<dbReference type="InterPro" id="IPR037250">
    <property type="entry name" value="NEAT_dom_sf"/>
</dbReference>
<evidence type="ECO:0000256" key="7">
    <source>
        <dbReference type="SAM" id="MobiDB-lite"/>
    </source>
</evidence>
<keyword evidence="3" id="KW-0964">Secreted</keyword>
<evidence type="ECO:0000256" key="3">
    <source>
        <dbReference type="ARBA" id="ARBA00022525"/>
    </source>
</evidence>
<feature type="signal peptide" evidence="9">
    <location>
        <begin position="1"/>
        <end position="28"/>
    </location>
</feature>
<dbReference type="Gene3D" id="2.60.40.1850">
    <property type="match status" value="1"/>
</dbReference>
<sequence length="227" mass="24686">MTTIKKVIAMSTVLVILTWAIFSIAASAADKDLSYDVLKHKTQDISMANDYFNKPAKLVDKNGKQYIQLTVNHSHWIVNFTFNGHKENIVNEDKAKDERTSEFPIDKTSGEVAGTIKVFIDEEVNGKPFKYDHNYNITYLLKGDANNSQDTAATPVADKGDASKGGTSQSDSRPTSPDGKTSSPDQTTVNPQTGAGESIWLYAALAGGTLLLVGSVILSKRLRQGSK</sequence>
<dbReference type="KEGG" id="scv:A4G25_07655"/>
<keyword evidence="8" id="KW-1133">Transmembrane helix</keyword>
<dbReference type="Proteomes" id="UP000293854">
    <property type="component" value="Unassembled WGS sequence"/>
</dbReference>
<dbReference type="SMART" id="SM00725">
    <property type="entry name" value="NEAT"/>
    <property type="match status" value="1"/>
</dbReference>
<dbReference type="Pfam" id="PF05031">
    <property type="entry name" value="NEAT"/>
    <property type="match status" value="1"/>
</dbReference>
<dbReference type="AlphaFoldDB" id="A0A143PC05"/>
<evidence type="ECO:0000256" key="1">
    <source>
        <dbReference type="ARBA" id="ARBA00004168"/>
    </source>
</evidence>
<keyword evidence="4 9" id="KW-0732">Signal</keyword>
<evidence type="ECO:0000313" key="14">
    <source>
        <dbReference type="Proteomes" id="UP000595942"/>
    </source>
</evidence>
<proteinExistence type="predicted"/>
<keyword evidence="2" id="KW-0134">Cell wall</keyword>
<dbReference type="Proteomes" id="UP000595942">
    <property type="component" value="Chromosome"/>
</dbReference>
<name>A0A143PC05_9STAP</name>
<feature type="domain" description="NEAT" evidence="10">
    <location>
        <begin position="26"/>
        <end position="149"/>
    </location>
</feature>
<feature type="transmembrane region" description="Helical" evidence="8">
    <location>
        <begin position="199"/>
        <end position="218"/>
    </location>
</feature>
<evidence type="ECO:0000256" key="8">
    <source>
        <dbReference type="SAM" id="Phobius"/>
    </source>
</evidence>
<evidence type="ECO:0000256" key="5">
    <source>
        <dbReference type="ARBA" id="ARBA00023004"/>
    </source>
</evidence>
<evidence type="ECO:0000256" key="9">
    <source>
        <dbReference type="SAM" id="SignalP"/>
    </source>
</evidence>
<feature type="compositionally biased region" description="Polar residues" evidence="7">
    <location>
        <begin position="165"/>
        <end position="193"/>
    </location>
</feature>
<dbReference type="InterPro" id="IPR019909">
    <property type="entry name" value="Haem_uptake_protein_IsdC"/>
</dbReference>
<dbReference type="PROSITE" id="PS50978">
    <property type="entry name" value="NEAT"/>
    <property type="match status" value="1"/>
</dbReference>
<dbReference type="RefSeq" id="WP_047132285.1">
    <property type="nucleotide sequence ID" value="NZ_CP015114.1"/>
</dbReference>
<dbReference type="InterPro" id="IPR050436">
    <property type="entry name" value="IsdA"/>
</dbReference>
<keyword evidence="14" id="KW-1185">Reference proteome</keyword>
<dbReference type="CDD" id="cd06920">
    <property type="entry name" value="NEAT"/>
    <property type="match status" value="1"/>
</dbReference>
<dbReference type="GO" id="GO:0009274">
    <property type="term" value="C:peptidoglycan-based cell wall"/>
    <property type="evidence" value="ECO:0007669"/>
    <property type="project" value="InterPro"/>
</dbReference>
<evidence type="ECO:0000313" key="11">
    <source>
        <dbReference type="EMBL" id="QQS82395.1"/>
    </source>
</evidence>
<comment type="subcellular location">
    <subcellularLocation>
        <location evidence="1">Secreted</location>
        <location evidence="1">Cell wall</location>
        <topology evidence="1">Peptidoglycan-anchor</topology>
    </subcellularLocation>
</comment>
<keyword evidence="8" id="KW-0472">Membrane</keyword>
<accession>A0A143PC05</accession>
<keyword evidence="8" id="KW-0812">Transmembrane</keyword>
<evidence type="ECO:0000256" key="4">
    <source>
        <dbReference type="ARBA" id="ARBA00022729"/>
    </source>
</evidence>
<dbReference type="SUPFAM" id="SSF158911">
    <property type="entry name" value="NEAT domain-like"/>
    <property type="match status" value="1"/>
</dbReference>
<organism evidence="12 13">
    <name type="scientific">Staphylococcus condimenti</name>
    <dbReference type="NCBI Taxonomy" id="70255"/>
    <lineage>
        <taxon>Bacteria</taxon>
        <taxon>Bacillati</taxon>
        <taxon>Bacillota</taxon>
        <taxon>Bacilli</taxon>
        <taxon>Bacillales</taxon>
        <taxon>Staphylococcaceae</taxon>
        <taxon>Staphylococcus</taxon>
    </lineage>
</organism>
<dbReference type="PANTHER" id="PTHR37824:SF1">
    <property type="entry name" value="IRON-REGULATED SURFACE DETERMINANT PROTEIN C"/>
    <property type="match status" value="1"/>
</dbReference>
<evidence type="ECO:0000313" key="12">
    <source>
        <dbReference type="EMBL" id="RZI03914.1"/>
    </source>
</evidence>
<dbReference type="EMBL" id="RQTE01000044">
    <property type="protein sequence ID" value="RZI03914.1"/>
    <property type="molecule type" value="Genomic_DNA"/>
</dbReference>
<keyword evidence="5" id="KW-0408">Iron</keyword>
<dbReference type="NCBIfam" id="TIGR03656">
    <property type="entry name" value="IsdC"/>
    <property type="match status" value="1"/>
</dbReference>
<dbReference type="InterPro" id="IPR006635">
    <property type="entry name" value="NEAT_dom"/>
</dbReference>
<evidence type="ECO:0000256" key="6">
    <source>
        <dbReference type="ARBA" id="ARBA00023088"/>
    </source>
</evidence>
<protein>
    <submittedName>
        <fullName evidence="12">Heme uptake protein IsdC</fullName>
    </submittedName>
</protein>
<evidence type="ECO:0000256" key="2">
    <source>
        <dbReference type="ARBA" id="ARBA00022512"/>
    </source>
</evidence>
<dbReference type="GeneID" id="93727738"/>